<dbReference type="EMBL" id="GBXM01076649">
    <property type="protein sequence ID" value="JAH31928.1"/>
    <property type="molecule type" value="Transcribed_RNA"/>
</dbReference>
<protein>
    <submittedName>
        <fullName evidence="1">Uncharacterized protein</fullName>
    </submittedName>
</protein>
<organism evidence="1">
    <name type="scientific">Anguilla anguilla</name>
    <name type="common">European freshwater eel</name>
    <name type="synonym">Muraena anguilla</name>
    <dbReference type="NCBI Taxonomy" id="7936"/>
    <lineage>
        <taxon>Eukaryota</taxon>
        <taxon>Metazoa</taxon>
        <taxon>Chordata</taxon>
        <taxon>Craniata</taxon>
        <taxon>Vertebrata</taxon>
        <taxon>Euteleostomi</taxon>
        <taxon>Actinopterygii</taxon>
        <taxon>Neopterygii</taxon>
        <taxon>Teleostei</taxon>
        <taxon>Anguilliformes</taxon>
        <taxon>Anguillidae</taxon>
        <taxon>Anguilla</taxon>
    </lineage>
</organism>
<reference evidence="1" key="2">
    <citation type="journal article" date="2015" name="Fish Shellfish Immunol.">
        <title>Early steps in the European eel (Anguilla anguilla)-Vibrio vulnificus interaction in the gills: Role of the RtxA13 toxin.</title>
        <authorList>
            <person name="Callol A."/>
            <person name="Pajuelo D."/>
            <person name="Ebbesson L."/>
            <person name="Teles M."/>
            <person name="MacKenzie S."/>
            <person name="Amaro C."/>
        </authorList>
    </citation>
    <scope>NUCLEOTIDE SEQUENCE</scope>
</reference>
<proteinExistence type="predicted"/>
<dbReference type="AlphaFoldDB" id="A0A0E9RUI3"/>
<name>A0A0E9RUI3_ANGAN</name>
<evidence type="ECO:0000313" key="1">
    <source>
        <dbReference type="EMBL" id="JAH31928.1"/>
    </source>
</evidence>
<reference evidence="1" key="1">
    <citation type="submission" date="2014-11" db="EMBL/GenBank/DDBJ databases">
        <authorList>
            <person name="Amaro Gonzalez C."/>
        </authorList>
    </citation>
    <scope>NUCLEOTIDE SEQUENCE</scope>
</reference>
<accession>A0A0E9RUI3</accession>
<sequence>MYWHKELPESFINYFFNRSECLNSPTEVITATLAKIIIEKQYNAAPAHV</sequence>